<dbReference type="PIRSF" id="PIRSF005900">
    <property type="entry name" value="Dps"/>
    <property type="match status" value="1"/>
</dbReference>
<name>A0A1G8E293_9FLAO</name>
<dbReference type="PROSITE" id="PS00819">
    <property type="entry name" value="DPS_2"/>
    <property type="match status" value="1"/>
</dbReference>
<evidence type="ECO:0000256" key="1">
    <source>
        <dbReference type="ARBA" id="ARBA00009497"/>
    </source>
</evidence>
<evidence type="ECO:0000256" key="2">
    <source>
        <dbReference type="RuleBase" id="RU003875"/>
    </source>
</evidence>
<evidence type="ECO:0000313" key="5">
    <source>
        <dbReference type="Proteomes" id="UP000243588"/>
    </source>
</evidence>
<dbReference type="InterPro" id="IPR012347">
    <property type="entry name" value="Ferritin-like"/>
</dbReference>
<dbReference type="GO" id="GO:0003677">
    <property type="term" value="F:DNA binding"/>
    <property type="evidence" value="ECO:0007669"/>
    <property type="project" value="UniProtKB-KW"/>
</dbReference>
<dbReference type="GO" id="GO:0016722">
    <property type="term" value="F:oxidoreductase activity, acting on metal ions"/>
    <property type="evidence" value="ECO:0007669"/>
    <property type="project" value="InterPro"/>
</dbReference>
<dbReference type="EMBL" id="FNDQ01000009">
    <property type="protein sequence ID" value="SDH63975.1"/>
    <property type="molecule type" value="Genomic_DNA"/>
</dbReference>
<reference evidence="5" key="1">
    <citation type="submission" date="2016-10" db="EMBL/GenBank/DDBJ databases">
        <authorList>
            <person name="Varghese N."/>
            <person name="Submissions S."/>
        </authorList>
    </citation>
    <scope>NUCLEOTIDE SEQUENCE [LARGE SCALE GENOMIC DNA]</scope>
    <source>
        <strain evidence="5">DSM 23313</strain>
    </source>
</reference>
<proteinExistence type="inferred from homology"/>
<feature type="domain" description="Ferritin/DPS" evidence="3">
    <location>
        <begin position="17"/>
        <end position="156"/>
    </location>
</feature>
<evidence type="ECO:0000259" key="3">
    <source>
        <dbReference type="Pfam" id="PF00210"/>
    </source>
</evidence>
<sequence>MKTNIGITQEARQSITDILSQLLADEFVLFTKTRNAHYNVEGIDFHAMHLFFETQYDELEERIDAVAERIRHLGHYAPSSLKDYLRLTHLSEERDNEGNDSASWIKDLTKDHETIIIFIRENIEKIEELNDAGTADFLIGLMEEHEKAAWMLRAHIK</sequence>
<dbReference type="InterPro" id="IPR009078">
    <property type="entry name" value="Ferritin-like_SF"/>
</dbReference>
<evidence type="ECO:0000313" key="4">
    <source>
        <dbReference type="EMBL" id="SDH63975.1"/>
    </source>
</evidence>
<protein>
    <submittedName>
        <fullName evidence="4">Starvation-inducible DNA-binding protein</fullName>
    </submittedName>
</protein>
<dbReference type="RefSeq" id="WP_090407751.1">
    <property type="nucleotide sequence ID" value="NZ_FNDQ01000009.1"/>
</dbReference>
<organism evidence="4 5">
    <name type="scientific">Myroides phaeus</name>
    <dbReference type="NCBI Taxonomy" id="702745"/>
    <lineage>
        <taxon>Bacteria</taxon>
        <taxon>Pseudomonadati</taxon>
        <taxon>Bacteroidota</taxon>
        <taxon>Flavobacteriia</taxon>
        <taxon>Flavobacteriales</taxon>
        <taxon>Flavobacteriaceae</taxon>
        <taxon>Myroides</taxon>
    </lineage>
</organism>
<dbReference type="SUPFAM" id="SSF47240">
    <property type="entry name" value="Ferritin-like"/>
    <property type="match status" value="1"/>
</dbReference>
<dbReference type="Pfam" id="PF00210">
    <property type="entry name" value="Ferritin"/>
    <property type="match status" value="1"/>
</dbReference>
<keyword evidence="4" id="KW-0238">DNA-binding</keyword>
<dbReference type="InterPro" id="IPR008331">
    <property type="entry name" value="Ferritin_DPS_dom"/>
</dbReference>
<dbReference type="Gene3D" id="1.20.1260.10">
    <property type="match status" value="1"/>
</dbReference>
<dbReference type="CDD" id="cd01043">
    <property type="entry name" value="DPS"/>
    <property type="match status" value="1"/>
</dbReference>
<accession>A0A1G8E293</accession>
<dbReference type="GO" id="GO:0008199">
    <property type="term" value="F:ferric iron binding"/>
    <property type="evidence" value="ECO:0007669"/>
    <property type="project" value="InterPro"/>
</dbReference>
<gene>
    <name evidence="4" type="ORF">SAMN05421818_10921</name>
</gene>
<dbReference type="Proteomes" id="UP000243588">
    <property type="component" value="Unassembled WGS sequence"/>
</dbReference>
<dbReference type="AlphaFoldDB" id="A0A1G8E293"/>
<dbReference type="InterPro" id="IPR002177">
    <property type="entry name" value="DPS_DNA-bd"/>
</dbReference>
<keyword evidence="5" id="KW-1185">Reference proteome</keyword>
<comment type="similarity">
    <text evidence="1 2">Belongs to the Dps family.</text>
</comment>
<dbReference type="PRINTS" id="PR01346">
    <property type="entry name" value="HELNAPAPROT"/>
</dbReference>
<dbReference type="PANTHER" id="PTHR42932">
    <property type="entry name" value="GENERAL STRESS PROTEIN 20U"/>
    <property type="match status" value="1"/>
</dbReference>
<dbReference type="STRING" id="702745.SAMN05421818_10921"/>
<dbReference type="PANTHER" id="PTHR42932:SF3">
    <property type="entry name" value="DNA PROTECTION DURING STARVATION PROTEIN"/>
    <property type="match status" value="1"/>
</dbReference>
<dbReference type="InterPro" id="IPR023188">
    <property type="entry name" value="DPS_DNA-bd_CS"/>
</dbReference>